<evidence type="ECO:0000256" key="2">
    <source>
        <dbReference type="ARBA" id="ARBA00022692"/>
    </source>
</evidence>
<evidence type="ECO:0000256" key="6">
    <source>
        <dbReference type="SAM" id="MobiDB-lite"/>
    </source>
</evidence>
<evidence type="ECO:0000256" key="5">
    <source>
        <dbReference type="ARBA" id="ARBA00023237"/>
    </source>
</evidence>
<dbReference type="InterPro" id="IPR039910">
    <property type="entry name" value="D15-like"/>
</dbReference>
<sequence length="965" mass="105220">MRLSPVLVAAITWATLGLPHSANASFEPENKQTEPAVANDLSHEQELASTNALPEQDRRDIALTPHSSHTETGVTKDLSLDAEFAIADRPLLTASFDSDLNTAVPNDKFIQERQDLLTIAHKSHTVGYLGGLKILPSHESVTETAQTIKDTSSSGSQNSPGSNGDEDLSSKFKNQDYGAKAGNIVPIESLASSLTAALNIAPPHEALLWSHLPATPQLQAQATGQNSSTVALTQQSQRTDETPPSEIPSSEEQPSRQPTQQSEPAQETPQNENRDREEEPSRQPTQQSEPAQETPQNENRDREPIAPRTVQPTPVTPPAQGVPPQGTPAPEQETPDRLQLDLTPGRRPPELDLNIPERAPSAPPINAQPSEAPAVDPRVLVAEVVVSGAEGRLQEIVYDAIRTRPGRTTTRSQLQEDINAIFATGYFSNVRAEPSDTALGVRVTFVVEPNPVLRSVQVEGNRVLQQSVVQEIFSPQYNNTLNFRTLQEAIKRLEQWYKDKGYVLAQVVDTQVSPEGTVTLSVAEGVVESIQVRFLNKEGETTNEQGQPIRGRTRPYIVTRELALKPGQVFNRNEVQRDLQRVFRLGLFEDVQLSLNPGQDPRQVNVIVNVKERNSGSIAAGAGFSSASGLFGTVSYQEQNLGGNNQKIGTEVQLGQRELLFDVRFTDPWIGGDPYRTSYTVNFFRRRSISLIFDGGDPEIRLPNDDRPRILRLGGGVTFNRPLSRNPLADSEWVASLGLQYQRVSIRDRDGDISPVDELGNDLSFSGEGKDDLVLVQLGVVRDRRNNPLRTTSGSLLRFGLEQSVPIGLGNVFLTRLRGSYSYFVPVRFTSFTPGPQALAFNLQAGTVLNDLPPYEAFSLGGTNSVRGYDEGDLGSGRSYFQATAEYRFPVFSIIGGALFVDFGTDLGTGGSVPGDPAGVRGKPGTGFGYGIGVRIQSPLGPIRVDYGLNDDGDSRIHFGIGERF</sequence>
<dbReference type="InterPro" id="IPR000184">
    <property type="entry name" value="Bac_surfAg_D15"/>
</dbReference>
<reference evidence="9" key="1">
    <citation type="journal article" date="2015" name="ISME J.">
        <title>Draft Genome Sequence of Streptomyces incarnatus NRRL8089, which Produces the Nucleoside Antibiotic Sinefungin.</title>
        <authorList>
            <person name="Oshima K."/>
            <person name="Hattori M."/>
            <person name="Shimizu H."/>
            <person name="Fukuda K."/>
            <person name="Nemoto M."/>
            <person name="Inagaki K."/>
            <person name="Tamura T."/>
        </authorList>
    </citation>
    <scope>NUCLEOTIDE SEQUENCE</scope>
    <source>
        <strain evidence="9">FACHB-1375</strain>
    </source>
</reference>
<feature type="region of interest" description="Disordered" evidence="6">
    <location>
        <begin position="143"/>
        <end position="173"/>
    </location>
</feature>
<keyword evidence="4" id="KW-0472">Membrane</keyword>
<feature type="compositionally biased region" description="Low complexity" evidence="6">
    <location>
        <begin position="242"/>
        <end position="264"/>
    </location>
</feature>
<dbReference type="AlphaFoldDB" id="A0A926ZKA2"/>
<dbReference type="PANTHER" id="PTHR12815:SF47">
    <property type="entry name" value="TRANSLOCATION AND ASSEMBLY MODULE SUBUNIT TAMA"/>
    <property type="match status" value="1"/>
</dbReference>
<feature type="compositionally biased region" description="Basic and acidic residues" evidence="6">
    <location>
        <begin position="272"/>
        <end position="281"/>
    </location>
</feature>
<feature type="domain" description="POTRA" evidence="8">
    <location>
        <begin position="451"/>
        <end position="525"/>
    </location>
</feature>
<feature type="chain" id="PRO_5037081741" evidence="7">
    <location>
        <begin position="25"/>
        <end position="965"/>
    </location>
</feature>
<name>A0A926ZKA2_9CYAN</name>
<dbReference type="InterPro" id="IPR013686">
    <property type="entry name" value="Polypept-transport_assoc_ShlB"/>
</dbReference>
<dbReference type="GO" id="GO:0019867">
    <property type="term" value="C:outer membrane"/>
    <property type="evidence" value="ECO:0007669"/>
    <property type="project" value="InterPro"/>
</dbReference>
<dbReference type="EMBL" id="JACJPW010000110">
    <property type="protein sequence ID" value="MBD2185182.1"/>
    <property type="molecule type" value="Genomic_DNA"/>
</dbReference>
<dbReference type="InterPro" id="IPR034746">
    <property type="entry name" value="POTRA"/>
</dbReference>
<evidence type="ECO:0000313" key="9">
    <source>
        <dbReference type="EMBL" id="MBD2185182.1"/>
    </source>
</evidence>
<dbReference type="Proteomes" id="UP000641646">
    <property type="component" value="Unassembled WGS sequence"/>
</dbReference>
<evidence type="ECO:0000256" key="1">
    <source>
        <dbReference type="ARBA" id="ARBA00004370"/>
    </source>
</evidence>
<feature type="compositionally biased region" description="Polar residues" evidence="6">
    <location>
        <begin position="282"/>
        <end position="297"/>
    </location>
</feature>
<reference evidence="9" key="2">
    <citation type="submission" date="2020-08" db="EMBL/GenBank/DDBJ databases">
        <authorList>
            <person name="Chen M."/>
            <person name="Teng W."/>
            <person name="Zhao L."/>
            <person name="Hu C."/>
            <person name="Zhou Y."/>
            <person name="Han B."/>
            <person name="Song L."/>
            <person name="Shu W."/>
        </authorList>
    </citation>
    <scope>NUCLEOTIDE SEQUENCE</scope>
    <source>
        <strain evidence="9">FACHB-1375</strain>
    </source>
</reference>
<keyword evidence="3 7" id="KW-0732">Signal</keyword>
<dbReference type="PANTHER" id="PTHR12815">
    <property type="entry name" value="SORTING AND ASSEMBLY MACHINERY SAMM50 PROTEIN FAMILY MEMBER"/>
    <property type="match status" value="1"/>
</dbReference>
<feature type="compositionally biased region" description="Polar residues" evidence="6">
    <location>
        <begin position="218"/>
        <end position="237"/>
    </location>
</feature>
<feature type="region of interest" description="Disordered" evidence="6">
    <location>
        <begin position="218"/>
        <end position="363"/>
    </location>
</feature>
<keyword evidence="2" id="KW-0812">Transmembrane</keyword>
<dbReference type="Gene3D" id="2.40.160.50">
    <property type="entry name" value="membrane protein fhac: a member of the omp85/tpsb transporter family"/>
    <property type="match status" value="1"/>
</dbReference>
<keyword evidence="5" id="KW-0998">Cell outer membrane</keyword>
<evidence type="ECO:0000259" key="8">
    <source>
        <dbReference type="PROSITE" id="PS51779"/>
    </source>
</evidence>
<evidence type="ECO:0000256" key="7">
    <source>
        <dbReference type="SAM" id="SignalP"/>
    </source>
</evidence>
<organism evidence="9 10">
    <name type="scientific">Aerosakkonema funiforme FACHB-1375</name>
    <dbReference type="NCBI Taxonomy" id="2949571"/>
    <lineage>
        <taxon>Bacteria</taxon>
        <taxon>Bacillati</taxon>
        <taxon>Cyanobacteriota</taxon>
        <taxon>Cyanophyceae</taxon>
        <taxon>Oscillatoriophycideae</taxon>
        <taxon>Aerosakkonematales</taxon>
        <taxon>Aerosakkonemataceae</taxon>
        <taxon>Aerosakkonema</taxon>
    </lineage>
</organism>
<gene>
    <name evidence="9" type="ORF">H6G03_29605</name>
</gene>
<keyword evidence="10" id="KW-1185">Reference proteome</keyword>
<dbReference type="InterPro" id="IPR010827">
    <property type="entry name" value="BamA/TamA_POTRA"/>
</dbReference>
<accession>A0A926ZKA2</accession>
<protein>
    <submittedName>
        <fullName evidence="9">BamA/TamA family outer membrane protein</fullName>
    </submittedName>
</protein>
<feature type="compositionally biased region" description="Low complexity" evidence="6">
    <location>
        <begin position="152"/>
        <end position="163"/>
    </location>
</feature>
<dbReference type="Gene3D" id="3.10.20.310">
    <property type="entry name" value="membrane protein fhac"/>
    <property type="match status" value="3"/>
</dbReference>
<feature type="compositionally biased region" description="Pro residues" evidence="6">
    <location>
        <begin position="314"/>
        <end position="327"/>
    </location>
</feature>
<dbReference type="PROSITE" id="PS51779">
    <property type="entry name" value="POTRA"/>
    <property type="match status" value="1"/>
</dbReference>
<evidence type="ECO:0000256" key="4">
    <source>
        <dbReference type="ARBA" id="ARBA00023136"/>
    </source>
</evidence>
<evidence type="ECO:0000313" key="10">
    <source>
        <dbReference type="Proteomes" id="UP000641646"/>
    </source>
</evidence>
<feature type="signal peptide" evidence="7">
    <location>
        <begin position="1"/>
        <end position="24"/>
    </location>
</feature>
<proteinExistence type="predicted"/>
<dbReference type="Pfam" id="PF07244">
    <property type="entry name" value="POTRA"/>
    <property type="match status" value="2"/>
</dbReference>
<dbReference type="Pfam" id="PF01103">
    <property type="entry name" value="Omp85"/>
    <property type="match status" value="1"/>
</dbReference>
<comment type="caution">
    <text evidence="9">The sequence shown here is derived from an EMBL/GenBank/DDBJ whole genome shotgun (WGS) entry which is preliminary data.</text>
</comment>
<dbReference type="Pfam" id="PF08479">
    <property type="entry name" value="POTRA_2"/>
    <property type="match status" value="1"/>
</dbReference>
<comment type="subcellular location">
    <subcellularLocation>
        <location evidence="1">Membrane</location>
    </subcellularLocation>
</comment>
<evidence type="ECO:0000256" key="3">
    <source>
        <dbReference type="ARBA" id="ARBA00022729"/>
    </source>
</evidence>